<evidence type="ECO:0000313" key="2">
    <source>
        <dbReference type="Proteomes" id="UP000005926"/>
    </source>
</evidence>
<name>C8NI95_9LACT</name>
<dbReference type="EMBL" id="ACKZ01000026">
    <property type="protein sequence ID" value="EEW36651.1"/>
    <property type="molecule type" value="Genomic_DNA"/>
</dbReference>
<accession>C8NI95</accession>
<comment type="caution">
    <text evidence="1">The sequence shown here is derived from an EMBL/GenBank/DDBJ whole genome shotgun (WGS) entry which is preliminary data.</text>
</comment>
<dbReference type="RefSeq" id="WP_005606172.1">
    <property type="nucleotide sequence ID" value="NZ_CP102283.1"/>
</dbReference>
<dbReference type="HOGENOM" id="CLU_103360_0_0_9"/>
<dbReference type="PROSITE" id="PS51257">
    <property type="entry name" value="PROKAR_LIPOPROTEIN"/>
    <property type="match status" value="1"/>
</dbReference>
<protein>
    <recommendedName>
        <fullName evidence="3">Lipoprotein</fullName>
    </recommendedName>
</protein>
<evidence type="ECO:0000313" key="1">
    <source>
        <dbReference type="EMBL" id="EEW36651.1"/>
    </source>
</evidence>
<reference evidence="1 2" key="1">
    <citation type="submission" date="2009-08" db="EMBL/GenBank/DDBJ databases">
        <authorList>
            <person name="Muzny D."/>
            <person name="Qin X."/>
            <person name="Deng J."/>
            <person name="Jiang H."/>
            <person name="Liu Y."/>
            <person name="Qu J."/>
            <person name="Song X.-Z."/>
            <person name="Zhang L."/>
            <person name="Thornton R."/>
            <person name="Coyle M."/>
            <person name="Francisco L."/>
            <person name="Jackson L."/>
            <person name="Javaid M."/>
            <person name="Korchina V."/>
            <person name="Kovar C."/>
            <person name="Mata R."/>
            <person name="Mathew T."/>
            <person name="Ngo R."/>
            <person name="Nguyen L."/>
            <person name="Nguyen N."/>
            <person name="Okwuonu G."/>
            <person name="Ongeri F."/>
            <person name="Pham C."/>
            <person name="Simmons D."/>
            <person name="Wilczek-Boney K."/>
            <person name="Hale W."/>
            <person name="Jakkamsetti A."/>
            <person name="Pham P."/>
            <person name="Ruth R."/>
            <person name="San Lucas F."/>
            <person name="Warren J."/>
            <person name="Zhang J."/>
            <person name="Zhao Z."/>
            <person name="Zhou C."/>
            <person name="Zhu D."/>
            <person name="Lee S."/>
            <person name="Bess C."/>
            <person name="Blankenburg K."/>
            <person name="Forbes L."/>
            <person name="Fu Q."/>
            <person name="Gubbala S."/>
            <person name="Hirani K."/>
            <person name="Jayaseelan J.C."/>
            <person name="Lara F."/>
            <person name="Munidasa M."/>
            <person name="Palculict T."/>
            <person name="Patil S."/>
            <person name="Pu L.-L."/>
            <person name="Saada N."/>
            <person name="Tang L."/>
            <person name="Weissenberger G."/>
            <person name="Zhu Y."/>
            <person name="Hemphill L."/>
            <person name="Shang Y."/>
            <person name="Youmans B."/>
            <person name="Ayvaz T."/>
            <person name="Ross M."/>
            <person name="Santibanez J."/>
            <person name="Aqrawi P."/>
            <person name="Gross S."/>
            <person name="Joshi V."/>
            <person name="Fowler G."/>
            <person name="Nazareth L."/>
            <person name="Reid J."/>
            <person name="Worley K."/>
            <person name="Petrosino J."/>
            <person name="Highlander S."/>
            <person name="Gibbs R."/>
        </authorList>
    </citation>
    <scope>NUCLEOTIDE SEQUENCE [LARGE SCALE GENOMIC DNA]</scope>
    <source>
        <strain evidence="1 2">ATCC 49175</strain>
    </source>
</reference>
<proteinExistence type="predicted"/>
<dbReference type="STRING" id="638301.HMPREF0444_1640"/>
<gene>
    <name evidence="1" type="ORF">HMPREF0444_1640</name>
</gene>
<keyword evidence="2" id="KW-1185">Reference proteome</keyword>
<dbReference type="eggNOG" id="ENOG5033FT3">
    <property type="taxonomic scope" value="Bacteria"/>
</dbReference>
<dbReference type="AlphaFoldDB" id="C8NI95"/>
<evidence type="ECO:0008006" key="3">
    <source>
        <dbReference type="Google" id="ProtNLM"/>
    </source>
</evidence>
<dbReference type="GeneID" id="78412592"/>
<dbReference type="Proteomes" id="UP000005926">
    <property type="component" value="Unassembled WGS sequence"/>
</dbReference>
<organism evidence="1 2">
    <name type="scientific">Granulicatella adiacens ATCC 49175</name>
    <dbReference type="NCBI Taxonomy" id="638301"/>
    <lineage>
        <taxon>Bacteria</taxon>
        <taxon>Bacillati</taxon>
        <taxon>Bacillota</taxon>
        <taxon>Bacilli</taxon>
        <taxon>Lactobacillales</taxon>
        <taxon>Carnobacteriaceae</taxon>
        <taxon>Granulicatella</taxon>
    </lineage>
</organism>
<sequence length="214" mass="25152">MIVKRFIKFSFLGVLLMILFGCNERNSRAYLEDRIGNQISRVYPTKKLEDLFEQFPNGFTIYQSYQLSDKFIDIVLDGVEKGKPIEGTIKVINRDSGAEEKKIAVTYDAGKYSYDNEEEARKLWPLEKFLFQEMTLNKEILSKFKLKDTYYNRNSGGFDLEYIVKNEQINEFLGLENQPQVTLGFHGSNANRGYYYTLTVELDRNFKFRERISE</sequence>